<evidence type="ECO:0000256" key="6">
    <source>
        <dbReference type="SAM" id="Phobius"/>
    </source>
</evidence>
<dbReference type="PANTHER" id="PTHR12668:SF53">
    <property type="entry name" value="TMEM14 PROTEIN HOMOLOG YJR085C"/>
    <property type="match status" value="1"/>
</dbReference>
<dbReference type="Proteomes" id="UP000242770">
    <property type="component" value="Unassembled WGS sequence"/>
</dbReference>
<evidence type="ECO:0000256" key="1">
    <source>
        <dbReference type="ARBA" id="ARBA00004370"/>
    </source>
</evidence>
<protein>
    <submittedName>
        <fullName evidence="7">Uncharacterized protein</fullName>
    </submittedName>
</protein>
<accession>A0A0F7S8I7</accession>
<proteinExistence type="inferred from homology"/>
<dbReference type="Pfam" id="PF03647">
    <property type="entry name" value="Tmemb_14"/>
    <property type="match status" value="1"/>
</dbReference>
<dbReference type="EMBL" id="CCFA01001382">
    <property type="protein sequence ID" value="CDW97225.1"/>
    <property type="molecule type" value="Genomic_DNA"/>
</dbReference>
<dbReference type="GO" id="GO:0016020">
    <property type="term" value="C:membrane"/>
    <property type="evidence" value="ECO:0007669"/>
    <property type="project" value="UniProtKB-SubCell"/>
</dbReference>
<feature type="transmembrane region" description="Helical" evidence="6">
    <location>
        <begin position="76"/>
        <end position="94"/>
    </location>
</feature>
<evidence type="ECO:0000313" key="8">
    <source>
        <dbReference type="Proteomes" id="UP000242770"/>
    </source>
</evidence>
<organism evidence="7 8">
    <name type="scientific">Sporisorium scitamineum</name>
    <dbReference type="NCBI Taxonomy" id="49012"/>
    <lineage>
        <taxon>Eukaryota</taxon>
        <taxon>Fungi</taxon>
        <taxon>Dikarya</taxon>
        <taxon>Basidiomycota</taxon>
        <taxon>Ustilaginomycotina</taxon>
        <taxon>Ustilaginomycetes</taxon>
        <taxon>Ustilaginales</taxon>
        <taxon>Ustilaginaceae</taxon>
        <taxon>Sporisorium</taxon>
    </lineage>
</organism>
<evidence type="ECO:0000256" key="4">
    <source>
        <dbReference type="ARBA" id="ARBA00022989"/>
    </source>
</evidence>
<dbReference type="PANTHER" id="PTHR12668">
    <property type="entry name" value="TRANSMEMBRANE PROTEIN 14, 15"/>
    <property type="match status" value="1"/>
</dbReference>
<dbReference type="InterPro" id="IPR005349">
    <property type="entry name" value="TMEM14"/>
</dbReference>
<keyword evidence="8" id="KW-1185">Reference proteome</keyword>
<dbReference type="InterPro" id="IPR044890">
    <property type="entry name" value="TMEM14_sf"/>
</dbReference>
<evidence type="ECO:0000256" key="5">
    <source>
        <dbReference type="ARBA" id="ARBA00023136"/>
    </source>
</evidence>
<reference evidence="8" key="1">
    <citation type="submission" date="2014-06" db="EMBL/GenBank/DDBJ databases">
        <authorList>
            <person name="Berkman P.J."/>
        </authorList>
    </citation>
    <scope>NUCLEOTIDE SEQUENCE [LARGE SCALE GENOMIC DNA]</scope>
</reference>
<keyword evidence="5 6" id="KW-0472">Membrane</keyword>
<keyword evidence="3 6" id="KW-0812">Transmembrane</keyword>
<keyword evidence="4 6" id="KW-1133">Transmembrane helix</keyword>
<gene>
    <name evidence="7" type="primary">SSCI26060.1</name>
</gene>
<evidence type="ECO:0000256" key="3">
    <source>
        <dbReference type="ARBA" id="ARBA00022692"/>
    </source>
</evidence>
<dbReference type="Gene3D" id="1.10.10.1740">
    <property type="entry name" value="Transmembrane protein 14-like"/>
    <property type="match status" value="1"/>
</dbReference>
<comment type="subcellular location">
    <subcellularLocation>
        <location evidence="1">Membrane</location>
    </subcellularLocation>
</comment>
<evidence type="ECO:0000313" key="7">
    <source>
        <dbReference type="EMBL" id="CDW97225.1"/>
    </source>
</evidence>
<comment type="similarity">
    <text evidence="2">Belongs to the TMEM14 family.</text>
</comment>
<feature type="transmembrane region" description="Helical" evidence="6">
    <location>
        <begin position="29"/>
        <end position="47"/>
    </location>
</feature>
<feature type="transmembrane region" description="Helical" evidence="6">
    <location>
        <begin position="6"/>
        <end position="22"/>
    </location>
</feature>
<evidence type="ECO:0000256" key="2">
    <source>
        <dbReference type="ARBA" id="ARBA00007590"/>
    </source>
</evidence>
<dbReference type="AlphaFoldDB" id="A0A0F7S8I7"/>
<name>A0A0F7S8I7_9BASI</name>
<sequence length="107" mass="10925">MSEHPAFTMAGLCAVGGVIGFAKTRSIPSLVAGVGVGALYALAATRIKEGGDYGYEIATGASALLLGSSAPRFRKGPVPMGLTLTSAIALAYYGKKACCFRRHIEGS</sequence>